<dbReference type="EMBL" id="CAJVQC010109767">
    <property type="protein sequence ID" value="CAG8834662.1"/>
    <property type="molecule type" value="Genomic_DNA"/>
</dbReference>
<gene>
    <name evidence="1" type="ORF">RPERSI_LOCUS29265</name>
</gene>
<proteinExistence type="predicted"/>
<accession>A0ACA9SD11</accession>
<evidence type="ECO:0000313" key="1">
    <source>
        <dbReference type="EMBL" id="CAG8834662.1"/>
    </source>
</evidence>
<sequence length="115" mass="13033">DQSLSASFLIKSISTESNLNITPNTTYTNIFTYTESTQNTTFPQSQPYASDIQFYDDGTTLIHLVRDDPMNSSCFEHILRIRIIHLNGSVTKINTDLNLDPVNYCLYNNTLTGKM</sequence>
<organism evidence="1 2">
    <name type="scientific">Racocetra persica</name>
    <dbReference type="NCBI Taxonomy" id="160502"/>
    <lineage>
        <taxon>Eukaryota</taxon>
        <taxon>Fungi</taxon>
        <taxon>Fungi incertae sedis</taxon>
        <taxon>Mucoromycota</taxon>
        <taxon>Glomeromycotina</taxon>
        <taxon>Glomeromycetes</taxon>
        <taxon>Diversisporales</taxon>
        <taxon>Gigasporaceae</taxon>
        <taxon>Racocetra</taxon>
    </lineage>
</organism>
<reference evidence="1" key="1">
    <citation type="submission" date="2021-06" db="EMBL/GenBank/DDBJ databases">
        <authorList>
            <person name="Kallberg Y."/>
            <person name="Tangrot J."/>
            <person name="Rosling A."/>
        </authorList>
    </citation>
    <scope>NUCLEOTIDE SEQUENCE</scope>
    <source>
        <strain evidence="1">MA461A</strain>
    </source>
</reference>
<dbReference type="Proteomes" id="UP000789920">
    <property type="component" value="Unassembled WGS sequence"/>
</dbReference>
<protein>
    <submittedName>
        <fullName evidence="1">23238_t:CDS:1</fullName>
    </submittedName>
</protein>
<evidence type="ECO:0000313" key="2">
    <source>
        <dbReference type="Proteomes" id="UP000789920"/>
    </source>
</evidence>
<keyword evidence="2" id="KW-1185">Reference proteome</keyword>
<comment type="caution">
    <text evidence="1">The sequence shown here is derived from an EMBL/GenBank/DDBJ whole genome shotgun (WGS) entry which is preliminary data.</text>
</comment>
<feature type="non-terminal residue" evidence="1">
    <location>
        <position position="1"/>
    </location>
</feature>
<feature type="non-terminal residue" evidence="1">
    <location>
        <position position="115"/>
    </location>
</feature>
<name>A0ACA9SD11_9GLOM</name>